<dbReference type="AlphaFoldDB" id="A0A2M4B227"/>
<reference evidence="1" key="1">
    <citation type="submission" date="2018-01" db="EMBL/GenBank/DDBJ databases">
        <title>An insight into the sialome of Amazonian anophelines.</title>
        <authorList>
            <person name="Ribeiro J.M."/>
            <person name="Scarpassa V."/>
            <person name="Calvo E."/>
        </authorList>
    </citation>
    <scope>NUCLEOTIDE SEQUENCE</scope>
    <source>
        <tissue evidence="1">Salivary glands</tissue>
    </source>
</reference>
<sequence>MAVPATPGRRSVALPRRVAVAVAATADPAAAALCSSSIRRQKADADCCGVREPLAPDGVPLTDSELSARIDRGVERATPDGVVVPLYTSDDSLPVGGPVVG</sequence>
<name>A0A2M4B227_9DIPT</name>
<organism evidence="1">
    <name type="scientific">Anopheles triannulatus</name>
    <dbReference type="NCBI Taxonomy" id="58253"/>
    <lineage>
        <taxon>Eukaryota</taxon>
        <taxon>Metazoa</taxon>
        <taxon>Ecdysozoa</taxon>
        <taxon>Arthropoda</taxon>
        <taxon>Hexapoda</taxon>
        <taxon>Insecta</taxon>
        <taxon>Pterygota</taxon>
        <taxon>Neoptera</taxon>
        <taxon>Endopterygota</taxon>
        <taxon>Diptera</taxon>
        <taxon>Nematocera</taxon>
        <taxon>Culicoidea</taxon>
        <taxon>Culicidae</taxon>
        <taxon>Anophelinae</taxon>
        <taxon>Anopheles</taxon>
    </lineage>
</organism>
<accession>A0A2M4B227</accession>
<proteinExistence type="predicted"/>
<evidence type="ECO:0000313" key="1">
    <source>
        <dbReference type="EMBL" id="MBW47114.1"/>
    </source>
</evidence>
<dbReference type="EMBL" id="GGFK01013793">
    <property type="protein sequence ID" value="MBW47114.1"/>
    <property type="molecule type" value="Transcribed_RNA"/>
</dbReference>
<protein>
    <submittedName>
        <fullName evidence="1">Putative secreted protein</fullName>
    </submittedName>
</protein>